<dbReference type="EMBL" id="JAWDGP010002344">
    <property type="protein sequence ID" value="KAK3783875.1"/>
    <property type="molecule type" value="Genomic_DNA"/>
</dbReference>
<protein>
    <submittedName>
        <fullName evidence="1">Uncharacterized protein</fullName>
    </submittedName>
</protein>
<evidence type="ECO:0000313" key="2">
    <source>
        <dbReference type="Proteomes" id="UP001283361"/>
    </source>
</evidence>
<organism evidence="1 2">
    <name type="scientific">Elysia crispata</name>
    <name type="common">lettuce slug</name>
    <dbReference type="NCBI Taxonomy" id="231223"/>
    <lineage>
        <taxon>Eukaryota</taxon>
        <taxon>Metazoa</taxon>
        <taxon>Spiralia</taxon>
        <taxon>Lophotrochozoa</taxon>
        <taxon>Mollusca</taxon>
        <taxon>Gastropoda</taxon>
        <taxon>Heterobranchia</taxon>
        <taxon>Euthyneura</taxon>
        <taxon>Panpulmonata</taxon>
        <taxon>Sacoglossa</taxon>
        <taxon>Placobranchoidea</taxon>
        <taxon>Plakobranchidae</taxon>
        <taxon>Elysia</taxon>
    </lineage>
</organism>
<accession>A0AAE1A9N1</accession>
<sequence length="108" mass="12243">MDTKILSCSPSEIKFVMKASAFLSETKKIRPLFSCQAQAGIKWREVWREKKFLCGLTLHDGSELTAWADGSLPVPDLSHHQSINPCEDLSETLCRLFKEKTFIIEEGL</sequence>
<gene>
    <name evidence="1" type="ORF">RRG08_031852</name>
</gene>
<name>A0AAE1A9N1_9GAST</name>
<proteinExistence type="predicted"/>
<keyword evidence="2" id="KW-1185">Reference proteome</keyword>
<evidence type="ECO:0000313" key="1">
    <source>
        <dbReference type="EMBL" id="KAK3783875.1"/>
    </source>
</evidence>
<comment type="caution">
    <text evidence="1">The sequence shown here is derived from an EMBL/GenBank/DDBJ whole genome shotgun (WGS) entry which is preliminary data.</text>
</comment>
<reference evidence="1" key="1">
    <citation type="journal article" date="2023" name="G3 (Bethesda)">
        <title>A reference genome for the long-term kleptoplast-retaining sea slug Elysia crispata morphotype clarki.</title>
        <authorList>
            <person name="Eastman K.E."/>
            <person name="Pendleton A.L."/>
            <person name="Shaikh M.A."/>
            <person name="Suttiyut T."/>
            <person name="Ogas R."/>
            <person name="Tomko P."/>
            <person name="Gavelis G."/>
            <person name="Widhalm J.R."/>
            <person name="Wisecaver J.H."/>
        </authorList>
    </citation>
    <scope>NUCLEOTIDE SEQUENCE</scope>
    <source>
        <strain evidence="1">ECLA1</strain>
    </source>
</reference>
<dbReference type="AlphaFoldDB" id="A0AAE1A9N1"/>
<dbReference type="Proteomes" id="UP001283361">
    <property type="component" value="Unassembled WGS sequence"/>
</dbReference>